<gene>
    <name evidence="1" type="ORF">niasHS_014351</name>
</gene>
<accession>A0ABD2IBS6</accession>
<protein>
    <submittedName>
        <fullName evidence="1">Uncharacterized protein</fullName>
    </submittedName>
</protein>
<organism evidence="1 2">
    <name type="scientific">Heterodera schachtii</name>
    <name type="common">Sugarbeet cyst nematode worm</name>
    <name type="synonym">Tylenchus schachtii</name>
    <dbReference type="NCBI Taxonomy" id="97005"/>
    <lineage>
        <taxon>Eukaryota</taxon>
        <taxon>Metazoa</taxon>
        <taxon>Ecdysozoa</taxon>
        <taxon>Nematoda</taxon>
        <taxon>Chromadorea</taxon>
        <taxon>Rhabditida</taxon>
        <taxon>Tylenchina</taxon>
        <taxon>Tylenchomorpha</taxon>
        <taxon>Tylenchoidea</taxon>
        <taxon>Heteroderidae</taxon>
        <taxon>Heteroderinae</taxon>
        <taxon>Heterodera</taxon>
    </lineage>
</organism>
<dbReference type="EMBL" id="JBICCN010000356">
    <property type="protein sequence ID" value="KAL3074906.1"/>
    <property type="molecule type" value="Genomic_DNA"/>
</dbReference>
<reference evidence="1 2" key="1">
    <citation type="submission" date="2024-10" db="EMBL/GenBank/DDBJ databases">
        <authorList>
            <person name="Kim D."/>
        </authorList>
    </citation>
    <scope>NUCLEOTIDE SEQUENCE [LARGE SCALE GENOMIC DNA]</scope>
    <source>
        <strain evidence="1">Taebaek</strain>
    </source>
</reference>
<evidence type="ECO:0000313" key="2">
    <source>
        <dbReference type="Proteomes" id="UP001620645"/>
    </source>
</evidence>
<sequence>MAAASSSAYPMLFFTQKWAGDDKPWVFYWLTEESKFGISSFSDTVYEMDADRETRCIFLGNIEKSLVEERWG</sequence>
<keyword evidence="2" id="KW-1185">Reference proteome</keyword>
<proteinExistence type="predicted"/>
<name>A0ABD2IBS6_HETSC</name>
<dbReference type="Proteomes" id="UP001620645">
    <property type="component" value="Unassembled WGS sequence"/>
</dbReference>
<dbReference type="AlphaFoldDB" id="A0ABD2IBS6"/>
<comment type="caution">
    <text evidence="1">The sequence shown here is derived from an EMBL/GenBank/DDBJ whole genome shotgun (WGS) entry which is preliminary data.</text>
</comment>
<evidence type="ECO:0000313" key="1">
    <source>
        <dbReference type="EMBL" id="KAL3074906.1"/>
    </source>
</evidence>